<protein>
    <submittedName>
        <fullName evidence="2">CoA transferase</fullName>
    </submittedName>
</protein>
<feature type="compositionally biased region" description="Basic and acidic residues" evidence="1">
    <location>
        <begin position="233"/>
        <end position="244"/>
    </location>
</feature>
<dbReference type="InterPro" id="IPR003673">
    <property type="entry name" value="CoA-Trfase_fam_III"/>
</dbReference>
<reference evidence="2 3" key="1">
    <citation type="submission" date="2024-05" db="EMBL/GenBank/DDBJ databases">
        <title>Microbispora sp.ZYX-F-249.</title>
        <authorList>
            <person name="Xie H."/>
        </authorList>
    </citation>
    <scope>NUCLEOTIDE SEQUENCE [LARGE SCALE GENOMIC DNA]</scope>
    <source>
        <strain evidence="2 3">ZYX-F-249</strain>
    </source>
</reference>
<feature type="compositionally biased region" description="Gly residues" evidence="1">
    <location>
        <begin position="213"/>
        <end position="232"/>
    </location>
</feature>
<evidence type="ECO:0000313" key="3">
    <source>
        <dbReference type="Proteomes" id="UP001447516"/>
    </source>
</evidence>
<dbReference type="Proteomes" id="UP001447516">
    <property type="component" value="Unassembled WGS sequence"/>
</dbReference>
<comment type="caution">
    <text evidence="2">The sequence shown here is derived from an EMBL/GenBank/DDBJ whole genome shotgun (WGS) entry which is preliminary data.</text>
</comment>
<accession>A0ABV0AYU0</accession>
<dbReference type="SUPFAM" id="SSF89796">
    <property type="entry name" value="CoA-transferase family III (CaiB/BaiF)"/>
    <property type="match status" value="2"/>
</dbReference>
<evidence type="ECO:0000256" key="1">
    <source>
        <dbReference type="SAM" id="MobiDB-lite"/>
    </source>
</evidence>
<proteinExistence type="predicted"/>
<dbReference type="GO" id="GO:0016740">
    <property type="term" value="F:transferase activity"/>
    <property type="evidence" value="ECO:0007669"/>
    <property type="project" value="UniProtKB-KW"/>
</dbReference>
<dbReference type="Gene3D" id="3.40.50.10540">
    <property type="entry name" value="Crotonobetainyl-coa:carnitine coa-transferase, domain 1"/>
    <property type="match status" value="1"/>
</dbReference>
<keyword evidence="2" id="KW-0808">Transferase</keyword>
<gene>
    <name evidence="2" type="ORF">AAH991_33145</name>
</gene>
<dbReference type="InterPro" id="IPR023606">
    <property type="entry name" value="CoA-Trfase_III_dom_1_sf"/>
</dbReference>
<dbReference type="PANTHER" id="PTHR48228:SF4">
    <property type="entry name" value="BLR3030 PROTEIN"/>
    <property type="match status" value="1"/>
</dbReference>
<organism evidence="2 3">
    <name type="scientific">Microbispora maris</name>
    <dbReference type="NCBI Taxonomy" id="3144104"/>
    <lineage>
        <taxon>Bacteria</taxon>
        <taxon>Bacillati</taxon>
        <taxon>Actinomycetota</taxon>
        <taxon>Actinomycetes</taxon>
        <taxon>Streptosporangiales</taxon>
        <taxon>Streptosporangiaceae</taxon>
        <taxon>Microbispora</taxon>
    </lineage>
</organism>
<feature type="compositionally biased region" description="Gly residues" evidence="1">
    <location>
        <begin position="247"/>
        <end position="265"/>
    </location>
</feature>
<keyword evidence="3" id="KW-1185">Reference proteome</keyword>
<dbReference type="EMBL" id="JBDJAW010000041">
    <property type="protein sequence ID" value="MEN3539997.1"/>
    <property type="molecule type" value="Genomic_DNA"/>
</dbReference>
<feature type="region of interest" description="Disordered" evidence="1">
    <location>
        <begin position="544"/>
        <end position="574"/>
    </location>
</feature>
<dbReference type="InterPro" id="IPR050509">
    <property type="entry name" value="CoA-transferase_III"/>
</dbReference>
<evidence type="ECO:0000313" key="2">
    <source>
        <dbReference type="EMBL" id="MEN3539997.1"/>
    </source>
</evidence>
<dbReference type="RefSeq" id="WP_346229866.1">
    <property type="nucleotide sequence ID" value="NZ_JBDJAW010000041.1"/>
</dbReference>
<dbReference type="PANTHER" id="PTHR48228">
    <property type="entry name" value="SUCCINYL-COA--D-CITRAMALATE COA-TRANSFERASE"/>
    <property type="match status" value="1"/>
</dbReference>
<feature type="region of interest" description="Disordered" evidence="1">
    <location>
        <begin position="205"/>
        <end position="322"/>
    </location>
</feature>
<name>A0ABV0AYU0_9ACTN</name>
<feature type="compositionally biased region" description="Basic and acidic residues" evidence="1">
    <location>
        <begin position="283"/>
        <end position="292"/>
    </location>
</feature>
<dbReference type="Pfam" id="PF02515">
    <property type="entry name" value="CoA_transf_3"/>
    <property type="match status" value="1"/>
</dbReference>
<sequence length="574" mass="58987">MTAKLIRELGASVGVALPEVRVTGEDPALPSVFPIGTMAAASAGALTAAVAAYAARTAVRIEGRGEEGPGGREDLHGTHSDPDVTIDVRHAAVAFQSERHFRADGKGMDVWAALSGDYRASDGWVRLHCNFDHHRDAAVRALGLPPGAGKEDVARACAGRAAVDIEEAVIRAGGCAAAMRSRAEWLAHPQARALAGLPLVGVSRLPDGEGGGRPRGGLTGRGEAGHSGTGRGETGRSETGRSESGHSGTGGGTGRGESGHGGTGRGETYHSGTDGGSGGGSDCRSDCGETGHSRTGPSTEGRAWAGEMSGPVTGSPAGPRRPLSGIRVLDLTRVIAGPVAARALAAYGADVLRVGAAHLPEVPGLVVETAFGKRSCHVDLRSQADTLRELVRQADVVVQAYRPGTLRARGFGPDDLAALRPGIVCVDISAYGGRGPWASRRGFDSLVQMACGIAHENGDGLRPNPLPAQALDHGTGYLAAFGVVAALLRRAAEGGSWHVEVSLARTAAWLDELGRVDAEGVRQPPVDDLLATMDSPFGTLTYVRPPGAVNGTRPHWTSPPPRQGEHPASWAPVS</sequence>